<dbReference type="EMBL" id="BKCJ011386249">
    <property type="protein sequence ID" value="GFD28524.1"/>
    <property type="molecule type" value="Genomic_DNA"/>
</dbReference>
<protein>
    <submittedName>
        <fullName evidence="2">Uncharacterized protein</fullName>
    </submittedName>
</protein>
<sequence>SRGKGIMVDDAAASSGGASRPSPSSGPALTFRDVSGDAIHMDFFPFFAGPYY</sequence>
<reference evidence="2" key="1">
    <citation type="journal article" date="2019" name="Sci. Rep.">
        <title>Draft genome of Tanacetum cinerariifolium, the natural source of mosquito coil.</title>
        <authorList>
            <person name="Yamashiro T."/>
            <person name="Shiraishi A."/>
            <person name="Satake H."/>
            <person name="Nakayama K."/>
        </authorList>
    </citation>
    <scope>NUCLEOTIDE SEQUENCE</scope>
</reference>
<dbReference type="AlphaFoldDB" id="A0A699V8V5"/>
<feature type="non-terminal residue" evidence="2">
    <location>
        <position position="52"/>
    </location>
</feature>
<feature type="region of interest" description="Disordered" evidence="1">
    <location>
        <begin position="1"/>
        <end position="29"/>
    </location>
</feature>
<feature type="compositionally biased region" description="Low complexity" evidence="1">
    <location>
        <begin position="11"/>
        <end position="28"/>
    </location>
</feature>
<name>A0A699V8V5_TANCI</name>
<evidence type="ECO:0000313" key="2">
    <source>
        <dbReference type="EMBL" id="GFD28524.1"/>
    </source>
</evidence>
<evidence type="ECO:0000256" key="1">
    <source>
        <dbReference type="SAM" id="MobiDB-lite"/>
    </source>
</evidence>
<comment type="caution">
    <text evidence="2">The sequence shown here is derived from an EMBL/GenBank/DDBJ whole genome shotgun (WGS) entry which is preliminary data.</text>
</comment>
<organism evidence="2">
    <name type="scientific">Tanacetum cinerariifolium</name>
    <name type="common">Dalmatian daisy</name>
    <name type="synonym">Chrysanthemum cinerariifolium</name>
    <dbReference type="NCBI Taxonomy" id="118510"/>
    <lineage>
        <taxon>Eukaryota</taxon>
        <taxon>Viridiplantae</taxon>
        <taxon>Streptophyta</taxon>
        <taxon>Embryophyta</taxon>
        <taxon>Tracheophyta</taxon>
        <taxon>Spermatophyta</taxon>
        <taxon>Magnoliopsida</taxon>
        <taxon>eudicotyledons</taxon>
        <taxon>Gunneridae</taxon>
        <taxon>Pentapetalae</taxon>
        <taxon>asterids</taxon>
        <taxon>campanulids</taxon>
        <taxon>Asterales</taxon>
        <taxon>Asteraceae</taxon>
        <taxon>Asteroideae</taxon>
        <taxon>Anthemideae</taxon>
        <taxon>Anthemidinae</taxon>
        <taxon>Tanacetum</taxon>
    </lineage>
</organism>
<feature type="non-terminal residue" evidence="2">
    <location>
        <position position="1"/>
    </location>
</feature>
<proteinExistence type="predicted"/>
<gene>
    <name evidence="2" type="ORF">Tci_900493</name>
</gene>
<accession>A0A699V8V5</accession>